<evidence type="ECO:0000313" key="11">
    <source>
        <dbReference type="Proteomes" id="UP001283361"/>
    </source>
</evidence>
<keyword evidence="5 8" id="KW-0472">Membrane</keyword>
<dbReference type="AlphaFoldDB" id="A0AAE0XW62"/>
<dbReference type="InterPro" id="IPR000276">
    <property type="entry name" value="GPCR_Rhodpsn"/>
</dbReference>
<evidence type="ECO:0000256" key="2">
    <source>
        <dbReference type="ARBA" id="ARBA00022692"/>
    </source>
</evidence>
<dbReference type="PANTHER" id="PTHR24243:SF233">
    <property type="entry name" value="THYROTROPIN-RELEASING HORMONE RECEPTOR"/>
    <property type="match status" value="1"/>
</dbReference>
<reference evidence="10" key="1">
    <citation type="journal article" date="2023" name="G3 (Bethesda)">
        <title>A reference genome for the long-term kleptoplast-retaining sea slug Elysia crispata morphotype clarki.</title>
        <authorList>
            <person name="Eastman K.E."/>
            <person name="Pendleton A.L."/>
            <person name="Shaikh M.A."/>
            <person name="Suttiyut T."/>
            <person name="Ogas R."/>
            <person name="Tomko P."/>
            <person name="Gavelis G."/>
            <person name="Widhalm J.R."/>
            <person name="Wisecaver J.H."/>
        </authorList>
    </citation>
    <scope>NUCLEOTIDE SEQUENCE</scope>
    <source>
        <strain evidence="10">ECLA1</strain>
    </source>
</reference>
<keyword evidence="2 8" id="KW-0812">Transmembrane</keyword>
<feature type="transmembrane region" description="Helical" evidence="8">
    <location>
        <begin position="269"/>
        <end position="289"/>
    </location>
</feature>
<protein>
    <recommendedName>
        <fullName evidence="9">G-protein coupled receptors family 1 profile domain-containing protein</fullName>
    </recommendedName>
</protein>
<feature type="transmembrane region" description="Helical" evidence="8">
    <location>
        <begin position="212"/>
        <end position="233"/>
    </location>
</feature>
<feature type="transmembrane region" description="Helical" evidence="8">
    <location>
        <begin position="309"/>
        <end position="333"/>
    </location>
</feature>
<organism evidence="10 11">
    <name type="scientific">Elysia crispata</name>
    <name type="common">lettuce slug</name>
    <dbReference type="NCBI Taxonomy" id="231223"/>
    <lineage>
        <taxon>Eukaryota</taxon>
        <taxon>Metazoa</taxon>
        <taxon>Spiralia</taxon>
        <taxon>Lophotrochozoa</taxon>
        <taxon>Mollusca</taxon>
        <taxon>Gastropoda</taxon>
        <taxon>Heterobranchia</taxon>
        <taxon>Euthyneura</taxon>
        <taxon>Panpulmonata</taxon>
        <taxon>Sacoglossa</taxon>
        <taxon>Placobranchoidea</taxon>
        <taxon>Plakobranchidae</taxon>
        <taxon>Elysia</taxon>
    </lineage>
</organism>
<keyword evidence="11" id="KW-1185">Reference proteome</keyword>
<evidence type="ECO:0000256" key="3">
    <source>
        <dbReference type="ARBA" id="ARBA00022989"/>
    </source>
</evidence>
<evidence type="ECO:0000256" key="7">
    <source>
        <dbReference type="ARBA" id="ARBA00023224"/>
    </source>
</evidence>
<dbReference type="SUPFAM" id="SSF81321">
    <property type="entry name" value="Family A G protein-coupled receptor-like"/>
    <property type="match status" value="1"/>
</dbReference>
<accession>A0AAE0XW62</accession>
<dbReference type="Proteomes" id="UP001283361">
    <property type="component" value="Unassembled WGS sequence"/>
</dbReference>
<dbReference type="EMBL" id="JAWDGP010007407">
    <property type="protein sequence ID" value="KAK3720274.1"/>
    <property type="molecule type" value="Genomic_DNA"/>
</dbReference>
<evidence type="ECO:0000256" key="5">
    <source>
        <dbReference type="ARBA" id="ARBA00023136"/>
    </source>
</evidence>
<feature type="transmembrane region" description="Helical" evidence="8">
    <location>
        <begin position="69"/>
        <end position="87"/>
    </location>
</feature>
<evidence type="ECO:0000256" key="8">
    <source>
        <dbReference type="SAM" id="Phobius"/>
    </source>
</evidence>
<evidence type="ECO:0000259" key="9">
    <source>
        <dbReference type="PROSITE" id="PS50262"/>
    </source>
</evidence>
<keyword evidence="7" id="KW-0807">Transducer</keyword>
<name>A0AAE0XW62_9GAST</name>
<dbReference type="PRINTS" id="PR00237">
    <property type="entry name" value="GPCRRHODOPSN"/>
</dbReference>
<evidence type="ECO:0000256" key="4">
    <source>
        <dbReference type="ARBA" id="ARBA00023040"/>
    </source>
</evidence>
<feature type="domain" description="G-protein coupled receptors family 1 profile" evidence="9">
    <location>
        <begin position="52"/>
        <end position="332"/>
    </location>
</feature>
<proteinExistence type="predicted"/>
<dbReference type="PANTHER" id="PTHR24243">
    <property type="entry name" value="G-PROTEIN COUPLED RECEPTOR"/>
    <property type="match status" value="1"/>
</dbReference>
<gene>
    <name evidence="10" type="ORF">RRG08_007895</name>
</gene>
<comment type="caution">
    <text evidence="10">The sequence shown here is derived from an EMBL/GenBank/DDBJ whole genome shotgun (WGS) entry which is preliminary data.</text>
</comment>
<feature type="transmembrane region" description="Helical" evidence="8">
    <location>
        <begin position="157"/>
        <end position="178"/>
    </location>
</feature>
<dbReference type="InterPro" id="IPR017452">
    <property type="entry name" value="GPCR_Rhodpsn_7TM"/>
</dbReference>
<dbReference type="PROSITE" id="PS50262">
    <property type="entry name" value="G_PROTEIN_RECEP_F1_2"/>
    <property type="match status" value="1"/>
</dbReference>
<comment type="subcellular location">
    <subcellularLocation>
        <location evidence="1">Membrane</location>
        <topology evidence="1">Multi-pass membrane protein</topology>
    </subcellularLocation>
</comment>
<dbReference type="GO" id="GO:0004930">
    <property type="term" value="F:G protein-coupled receptor activity"/>
    <property type="evidence" value="ECO:0007669"/>
    <property type="project" value="UniProtKB-KW"/>
</dbReference>
<keyword evidence="6" id="KW-0675">Receptor</keyword>
<dbReference type="Gene3D" id="1.20.1070.10">
    <property type="entry name" value="Rhodopsin 7-helix transmembrane proteins"/>
    <property type="match status" value="1"/>
</dbReference>
<dbReference type="Pfam" id="PF00001">
    <property type="entry name" value="7tm_1"/>
    <property type="match status" value="1"/>
</dbReference>
<keyword evidence="3 8" id="KW-1133">Transmembrane helix</keyword>
<evidence type="ECO:0000256" key="1">
    <source>
        <dbReference type="ARBA" id="ARBA00004141"/>
    </source>
</evidence>
<dbReference type="GO" id="GO:0005886">
    <property type="term" value="C:plasma membrane"/>
    <property type="evidence" value="ECO:0007669"/>
    <property type="project" value="TreeGrafter"/>
</dbReference>
<evidence type="ECO:0000313" key="10">
    <source>
        <dbReference type="EMBL" id="KAK3720274.1"/>
    </source>
</evidence>
<feature type="transmembrane region" description="Helical" evidence="8">
    <location>
        <begin position="41"/>
        <end position="63"/>
    </location>
</feature>
<evidence type="ECO:0000256" key="6">
    <source>
        <dbReference type="ARBA" id="ARBA00023170"/>
    </source>
</evidence>
<keyword evidence="4" id="KW-0297">G-protein coupled receptor</keyword>
<sequence>MEILNKSIIPTHNTSKYTDVSVTPFPYLPEFLLVIKILSPLWPVIILFGVISNIINIVVFLKAGAKDNVTILLLCLAVSDLVFLILITPIVCNYGLLAMMKSNSLVFLIGFLLYWPAFTAYDLSAFISVSLGVMRCACVAMPLKFKLVFTKARTIKWVMFLVVLAVSLRIPVLTIHRISWRTDPGTNLSSPQIKAVNNAYMSRINDILNRGIIIYVLYITMVTCVGILTFKLYQASKIRRSYTAEQPRASDQASGKLVNQGLNSKDVQVVKSVVLVCIIFILSQLSFLLTSTTRLIRPDFDNGQQFVYIFGMLGQINLSCSYLNASLNIFVYYNYNSKYRSVLHSLLSVKGKK</sequence>